<protein>
    <recommendedName>
        <fullName evidence="3">J domain-containing protein</fullName>
    </recommendedName>
</protein>
<dbReference type="Gene3D" id="1.10.287.110">
    <property type="entry name" value="DnaJ domain"/>
    <property type="match status" value="1"/>
</dbReference>
<dbReference type="AlphaFoldDB" id="A0A8J5KNH4"/>
<dbReference type="SUPFAM" id="SSF46565">
    <property type="entry name" value="Chaperone J-domain"/>
    <property type="match status" value="1"/>
</dbReference>
<evidence type="ECO:0008006" key="3">
    <source>
        <dbReference type="Google" id="ProtNLM"/>
    </source>
</evidence>
<dbReference type="PROSITE" id="PS00636">
    <property type="entry name" value="DNAJ_1"/>
    <property type="match status" value="1"/>
</dbReference>
<dbReference type="Proteomes" id="UP000734854">
    <property type="component" value="Unassembled WGS sequence"/>
</dbReference>
<keyword evidence="2" id="KW-1185">Reference proteome</keyword>
<proteinExistence type="predicted"/>
<evidence type="ECO:0000313" key="1">
    <source>
        <dbReference type="EMBL" id="KAG6491131.1"/>
    </source>
</evidence>
<dbReference type="InterPro" id="IPR018253">
    <property type="entry name" value="DnaJ_domain_CS"/>
</dbReference>
<dbReference type="InterPro" id="IPR036869">
    <property type="entry name" value="J_dom_sf"/>
</dbReference>
<name>A0A8J5KNH4_ZINOF</name>
<comment type="caution">
    <text evidence="1">The sequence shown here is derived from an EMBL/GenBank/DDBJ whole genome shotgun (WGS) entry which is preliminary data.</text>
</comment>
<gene>
    <name evidence="1" type="ORF">ZIOFF_052463</name>
</gene>
<reference evidence="1 2" key="1">
    <citation type="submission" date="2020-08" db="EMBL/GenBank/DDBJ databases">
        <title>Plant Genome Project.</title>
        <authorList>
            <person name="Zhang R.-G."/>
        </authorList>
    </citation>
    <scope>NUCLEOTIDE SEQUENCE [LARGE SCALE GENOMIC DNA]</scope>
    <source>
        <tissue evidence="1">Rhizome</tissue>
    </source>
</reference>
<dbReference type="EMBL" id="JACMSC010000014">
    <property type="protein sequence ID" value="KAG6491131.1"/>
    <property type="molecule type" value="Genomic_DNA"/>
</dbReference>
<accession>A0A8J5KNH4</accession>
<evidence type="ECO:0000313" key="2">
    <source>
        <dbReference type="Proteomes" id="UP000734854"/>
    </source>
</evidence>
<organism evidence="1 2">
    <name type="scientific">Zingiber officinale</name>
    <name type="common">Ginger</name>
    <name type="synonym">Amomum zingiber</name>
    <dbReference type="NCBI Taxonomy" id="94328"/>
    <lineage>
        <taxon>Eukaryota</taxon>
        <taxon>Viridiplantae</taxon>
        <taxon>Streptophyta</taxon>
        <taxon>Embryophyta</taxon>
        <taxon>Tracheophyta</taxon>
        <taxon>Spermatophyta</taxon>
        <taxon>Magnoliopsida</taxon>
        <taxon>Liliopsida</taxon>
        <taxon>Zingiberales</taxon>
        <taxon>Zingiberaceae</taxon>
        <taxon>Zingiber</taxon>
    </lineage>
</organism>
<sequence>MPPERGGRGGPTDEFMWIHAAYETLSDPDKRTEYDRGDMEAVRMAAIMSKNMEAVRMSERYTKSLSTFQQASLVEKSRLKPYE</sequence>